<protein>
    <recommendedName>
        <fullName evidence="11">Aminopeptidase</fullName>
        <ecNumber evidence="11">3.4.11.-</ecNumber>
    </recommendedName>
</protein>
<dbReference type="GO" id="GO:0016020">
    <property type="term" value="C:membrane"/>
    <property type="evidence" value="ECO:0007669"/>
    <property type="project" value="TreeGrafter"/>
</dbReference>
<dbReference type="GO" id="GO:0070006">
    <property type="term" value="F:metalloaminopeptidase activity"/>
    <property type="evidence" value="ECO:0007669"/>
    <property type="project" value="TreeGrafter"/>
</dbReference>
<dbReference type="GO" id="GO:0006508">
    <property type="term" value="P:proteolysis"/>
    <property type="evidence" value="ECO:0007669"/>
    <property type="project" value="UniProtKB-KW"/>
</dbReference>
<feature type="domain" description="ERAP1-like C-terminal" evidence="14">
    <location>
        <begin position="602"/>
        <end position="939"/>
    </location>
</feature>
<organism evidence="16 18">
    <name type="scientific">Rotaria magnacalcarata</name>
    <dbReference type="NCBI Taxonomy" id="392030"/>
    <lineage>
        <taxon>Eukaryota</taxon>
        <taxon>Metazoa</taxon>
        <taxon>Spiralia</taxon>
        <taxon>Gnathifera</taxon>
        <taxon>Rotifera</taxon>
        <taxon>Eurotatoria</taxon>
        <taxon>Bdelloidea</taxon>
        <taxon>Philodinida</taxon>
        <taxon>Philodinidae</taxon>
        <taxon>Rotaria</taxon>
    </lineage>
</organism>
<evidence type="ECO:0000256" key="12">
    <source>
        <dbReference type="SAM" id="SignalP"/>
    </source>
</evidence>
<feature type="site" description="Transition state stabilizer" evidence="10">
    <location>
        <position position="454"/>
    </location>
</feature>
<dbReference type="OrthoDB" id="510539at2759"/>
<dbReference type="InterPro" id="IPR014782">
    <property type="entry name" value="Peptidase_M1_dom"/>
</dbReference>
<dbReference type="EMBL" id="CAJNOW010018800">
    <property type="protein sequence ID" value="CAF1668108.1"/>
    <property type="molecule type" value="Genomic_DNA"/>
</dbReference>
<dbReference type="PANTHER" id="PTHR11533:SF299">
    <property type="entry name" value="AMINOPEPTIDASE"/>
    <property type="match status" value="1"/>
</dbReference>
<dbReference type="Gene3D" id="2.60.40.1730">
    <property type="entry name" value="tricorn interacting facor f3 domain"/>
    <property type="match status" value="1"/>
</dbReference>
<feature type="domain" description="Peptidase M1 membrane alanine aminopeptidase" evidence="13">
    <location>
        <begin position="295"/>
        <end position="500"/>
    </location>
</feature>
<keyword evidence="3 11" id="KW-0645">Protease</keyword>
<evidence type="ECO:0000256" key="3">
    <source>
        <dbReference type="ARBA" id="ARBA00022670"/>
    </source>
</evidence>
<dbReference type="Gene3D" id="1.10.390.10">
    <property type="entry name" value="Neutral Protease Domain 2"/>
    <property type="match status" value="1"/>
</dbReference>
<dbReference type="InterPro" id="IPR027268">
    <property type="entry name" value="Peptidase_M4/M1_CTD_sf"/>
</dbReference>
<keyword evidence="2 11" id="KW-0031">Aminopeptidase</keyword>
<dbReference type="InterPro" id="IPR045357">
    <property type="entry name" value="Aminopeptidase_N-like_N"/>
</dbReference>
<dbReference type="Pfam" id="PF01433">
    <property type="entry name" value="Peptidase_M1"/>
    <property type="match status" value="1"/>
</dbReference>
<dbReference type="GO" id="GO:0005615">
    <property type="term" value="C:extracellular space"/>
    <property type="evidence" value="ECO:0007669"/>
    <property type="project" value="TreeGrafter"/>
</dbReference>
<dbReference type="AlphaFoldDB" id="A0A815BYL9"/>
<dbReference type="GO" id="GO:0005737">
    <property type="term" value="C:cytoplasm"/>
    <property type="evidence" value="ECO:0007669"/>
    <property type="project" value="TreeGrafter"/>
</dbReference>
<keyword evidence="5 11" id="KW-0378">Hydrolase</keyword>
<evidence type="ECO:0000256" key="9">
    <source>
        <dbReference type="PIRSR" id="PIRSR634016-3"/>
    </source>
</evidence>
<comment type="cofactor">
    <cofactor evidence="9 11">
        <name>Zn(2+)</name>
        <dbReference type="ChEBI" id="CHEBI:29105"/>
    </cofactor>
    <text evidence="9 11">Binds 1 zinc ion per subunit.</text>
</comment>
<evidence type="ECO:0000256" key="2">
    <source>
        <dbReference type="ARBA" id="ARBA00022438"/>
    </source>
</evidence>
<keyword evidence="4 9" id="KW-0479">Metal-binding</keyword>
<dbReference type="InterPro" id="IPR001930">
    <property type="entry name" value="Peptidase_M1"/>
</dbReference>
<proteinExistence type="inferred from homology"/>
<evidence type="ECO:0000313" key="18">
    <source>
        <dbReference type="Proteomes" id="UP000663855"/>
    </source>
</evidence>
<dbReference type="Gene3D" id="2.60.40.1910">
    <property type="match status" value="1"/>
</dbReference>
<evidence type="ECO:0000313" key="17">
    <source>
        <dbReference type="EMBL" id="CAF1668108.1"/>
    </source>
</evidence>
<comment type="caution">
    <text evidence="16">The sequence shown here is derived from an EMBL/GenBank/DDBJ whole genome shotgun (WGS) entry which is preliminary data.</text>
</comment>
<evidence type="ECO:0000259" key="15">
    <source>
        <dbReference type="Pfam" id="PF17900"/>
    </source>
</evidence>
<dbReference type="EC" id="3.4.11.-" evidence="11"/>
<sequence>MPWIRVSVLYCYISLMTVCLLAQTVPDNITEAITLAAESDTSTITATTKSVVQSTCIEDECNPRLLSHLEVHNYELEYIYADINHTIVQGYVTINFTLKQPIKQLIYHAKFMVQLDAPALFEDGVNRLVAMRTYPTNDYISLRRMSDNSSFAPNRYILKQKFVVSLIYGNTGFYQSLYNDGNGTIRKLLASKFQPTDARKAFPCFDEPQLKATFKISIVHPLDTIAIANFPSIEETIENGLRRTKFAETFRMSTYLAAWAVLPDTYGQHVSEQEEPKITIWTRREPIENGHTALALEIAVHSVAFFTDYFNTSEPVTPKIDLLAVPDFASGAMENWGLVSFREDRLMFNGRIASVIQKQQLAETMAHEIAHFWFGNYVTCQWWDNLWLNEAMATWLSYKPFSVKYPDWNMELQALTEEVMPVMWDDAKPSSHPIIVANVTTAADITSLFDSITYSKGASILRMLERIVGSNTFRDGLRDYLKVNAFDIGDPSIFYNKLFTNVSGEKFMKNWLEEMNYPILNVHLKVNHNGTYVTFNQSRFIISNVLDSSNLTSDYRWMISIQCILGGNSSTVDITNLGDDTIDFILETEEETQYLPGKFYTWIKCNRNFQGFYVTKYTSDLSTASMWQHFSSILEAQPTLFSDEDKVNLLQDAFLLAYKGLIDYIEPLRILTTLVNINSNQFVIWRTFQWHWDLLTDLIEHLPNTWTKFKDFAIQQILSSGITIDNILQINSTDDHNSKLLRGLQFSFLCRMDHKEAIEKASALFRSIPVEYFNDSNVDINIGADFLSAVYISHLKHDDNETDWKMMYNYYKTAVSPQEQTRALVAISSTNNTDRLNQLLYEGLNTGPNTIKRQDFFAMIAYMSRTLVGRETAWTFYKNNFQKLVSIYTLESRRLGIAIHSIARSFENESYLEEMNQLFELYPNAGAGVSTRKQAINQVNMNIEWIKTREQNLLNALETISS</sequence>
<dbReference type="GO" id="GO:0043171">
    <property type="term" value="P:peptide catabolic process"/>
    <property type="evidence" value="ECO:0007669"/>
    <property type="project" value="TreeGrafter"/>
</dbReference>
<evidence type="ECO:0000256" key="5">
    <source>
        <dbReference type="ARBA" id="ARBA00022801"/>
    </source>
</evidence>
<keyword evidence="7 11" id="KW-0482">Metalloprotease</keyword>
<feature type="active site" description="Proton acceptor" evidence="8">
    <location>
        <position position="368"/>
    </location>
</feature>
<dbReference type="SUPFAM" id="SSF55486">
    <property type="entry name" value="Metalloproteases ('zincins'), catalytic domain"/>
    <property type="match status" value="1"/>
</dbReference>
<dbReference type="PRINTS" id="PR00756">
    <property type="entry name" value="ALADIPTASE"/>
</dbReference>
<evidence type="ECO:0000256" key="1">
    <source>
        <dbReference type="ARBA" id="ARBA00010136"/>
    </source>
</evidence>
<feature type="signal peptide" evidence="12">
    <location>
        <begin position="1"/>
        <end position="22"/>
    </location>
</feature>
<feature type="domain" description="Aminopeptidase N-like N-terminal" evidence="15">
    <location>
        <begin position="80"/>
        <end position="256"/>
    </location>
</feature>
<evidence type="ECO:0000259" key="13">
    <source>
        <dbReference type="Pfam" id="PF01433"/>
    </source>
</evidence>
<dbReference type="Pfam" id="PF17900">
    <property type="entry name" value="Peptidase_M1_N"/>
    <property type="match status" value="1"/>
</dbReference>
<evidence type="ECO:0000256" key="4">
    <source>
        <dbReference type="ARBA" id="ARBA00022723"/>
    </source>
</evidence>
<feature type="binding site" evidence="9">
    <location>
        <position position="390"/>
    </location>
    <ligand>
        <name>Zn(2+)</name>
        <dbReference type="ChEBI" id="CHEBI:29105"/>
        <note>catalytic</note>
    </ligand>
</feature>
<keyword evidence="6 9" id="KW-0862">Zinc</keyword>
<dbReference type="InterPro" id="IPR034016">
    <property type="entry name" value="M1_APN-typ"/>
</dbReference>
<feature type="binding site" evidence="9">
    <location>
        <position position="367"/>
    </location>
    <ligand>
        <name>Zn(2+)</name>
        <dbReference type="ChEBI" id="CHEBI:29105"/>
        <note>catalytic</note>
    </ligand>
</feature>
<evidence type="ECO:0000259" key="14">
    <source>
        <dbReference type="Pfam" id="PF11838"/>
    </source>
</evidence>
<dbReference type="CDD" id="cd09601">
    <property type="entry name" value="M1_APN-Q_like"/>
    <property type="match status" value="1"/>
</dbReference>
<evidence type="ECO:0000313" key="16">
    <source>
        <dbReference type="EMBL" id="CAF1279535.1"/>
    </source>
</evidence>
<dbReference type="FunFam" id="1.10.390.10:FF:000006">
    <property type="entry name" value="Puromycin-sensitive aminopeptidase"/>
    <property type="match status" value="1"/>
</dbReference>
<accession>A0A815BYL9</accession>
<dbReference type="InterPro" id="IPR050344">
    <property type="entry name" value="Peptidase_M1_aminopeptidases"/>
</dbReference>
<feature type="binding site" evidence="9">
    <location>
        <position position="371"/>
    </location>
    <ligand>
        <name>Zn(2+)</name>
        <dbReference type="ChEBI" id="CHEBI:29105"/>
        <note>catalytic</note>
    </ligand>
</feature>
<dbReference type="EMBL" id="CAJNOV010007343">
    <property type="protein sequence ID" value="CAF1279535.1"/>
    <property type="molecule type" value="Genomic_DNA"/>
</dbReference>
<dbReference type="Pfam" id="PF11838">
    <property type="entry name" value="ERAP1_C"/>
    <property type="match status" value="1"/>
</dbReference>
<evidence type="ECO:0000256" key="8">
    <source>
        <dbReference type="PIRSR" id="PIRSR634016-1"/>
    </source>
</evidence>
<evidence type="ECO:0000256" key="11">
    <source>
        <dbReference type="RuleBase" id="RU364040"/>
    </source>
</evidence>
<name>A0A815BYL9_9BILA</name>
<evidence type="ECO:0000256" key="7">
    <source>
        <dbReference type="ARBA" id="ARBA00023049"/>
    </source>
</evidence>
<dbReference type="Proteomes" id="UP000663834">
    <property type="component" value="Unassembled WGS sequence"/>
</dbReference>
<dbReference type="Gene3D" id="1.25.50.20">
    <property type="match status" value="1"/>
</dbReference>
<feature type="chain" id="PRO_5035686166" description="Aminopeptidase" evidence="12">
    <location>
        <begin position="23"/>
        <end position="962"/>
    </location>
</feature>
<dbReference type="GO" id="GO:0008270">
    <property type="term" value="F:zinc ion binding"/>
    <property type="evidence" value="ECO:0007669"/>
    <property type="project" value="UniProtKB-UniRule"/>
</dbReference>
<dbReference type="InterPro" id="IPR024571">
    <property type="entry name" value="ERAP1-like_C_dom"/>
</dbReference>
<dbReference type="Proteomes" id="UP000663855">
    <property type="component" value="Unassembled WGS sequence"/>
</dbReference>
<dbReference type="GO" id="GO:0042277">
    <property type="term" value="F:peptide binding"/>
    <property type="evidence" value="ECO:0007669"/>
    <property type="project" value="TreeGrafter"/>
</dbReference>
<keyword evidence="12" id="KW-0732">Signal</keyword>
<comment type="similarity">
    <text evidence="1 11">Belongs to the peptidase M1 family.</text>
</comment>
<dbReference type="InterPro" id="IPR042097">
    <property type="entry name" value="Aminopeptidase_N-like_N_sf"/>
</dbReference>
<gene>
    <name evidence="16" type="ORF">CJN711_LOCUS15906</name>
    <name evidence="17" type="ORF">KQP761_LOCUS33588</name>
</gene>
<dbReference type="PANTHER" id="PTHR11533">
    <property type="entry name" value="PROTEASE M1 ZINC METALLOPROTEASE"/>
    <property type="match status" value="1"/>
</dbReference>
<reference evidence="16" key="1">
    <citation type="submission" date="2021-02" db="EMBL/GenBank/DDBJ databases">
        <authorList>
            <person name="Nowell W R."/>
        </authorList>
    </citation>
    <scope>NUCLEOTIDE SEQUENCE</scope>
</reference>
<evidence type="ECO:0000256" key="6">
    <source>
        <dbReference type="ARBA" id="ARBA00022833"/>
    </source>
</evidence>
<evidence type="ECO:0000256" key="10">
    <source>
        <dbReference type="PIRSR" id="PIRSR634016-4"/>
    </source>
</evidence>
<dbReference type="SUPFAM" id="SSF63737">
    <property type="entry name" value="Leukotriene A4 hydrolase N-terminal domain"/>
    <property type="match status" value="1"/>
</dbReference>